<organism evidence="3 4">
    <name type="scientific">Stylophora pistillata</name>
    <name type="common">Smooth cauliflower coral</name>
    <dbReference type="NCBI Taxonomy" id="50429"/>
    <lineage>
        <taxon>Eukaryota</taxon>
        <taxon>Metazoa</taxon>
        <taxon>Cnidaria</taxon>
        <taxon>Anthozoa</taxon>
        <taxon>Hexacorallia</taxon>
        <taxon>Scleractinia</taxon>
        <taxon>Astrocoeniina</taxon>
        <taxon>Pocilloporidae</taxon>
        <taxon>Stylophora</taxon>
    </lineage>
</organism>
<feature type="compositionally biased region" description="Polar residues" evidence="1">
    <location>
        <begin position="65"/>
        <end position="75"/>
    </location>
</feature>
<feature type="compositionally biased region" description="Basic and acidic residues" evidence="1">
    <location>
        <begin position="55"/>
        <end position="64"/>
    </location>
</feature>
<feature type="region of interest" description="Disordered" evidence="1">
    <location>
        <begin position="1"/>
        <end position="81"/>
    </location>
</feature>
<evidence type="ECO:0000259" key="2">
    <source>
        <dbReference type="Pfam" id="PF13843"/>
    </source>
</evidence>
<dbReference type="Pfam" id="PF13843">
    <property type="entry name" value="DDE_Tnp_1_7"/>
    <property type="match status" value="2"/>
</dbReference>
<dbReference type="STRING" id="50429.A0A2B4RKJ6"/>
<dbReference type="InterPro" id="IPR029526">
    <property type="entry name" value="PGBD"/>
</dbReference>
<keyword evidence="4" id="KW-1185">Reference proteome</keyword>
<feature type="domain" description="PiggyBac transposable element-derived protein" evidence="2">
    <location>
        <begin position="311"/>
        <end position="441"/>
    </location>
</feature>
<reference evidence="4" key="1">
    <citation type="journal article" date="2017" name="bioRxiv">
        <title>Comparative analysis of the genomes of Stylophora pistillata and Acropora digitifera provides evidence for extensive differences between species of corals.</title>
        <authorList>
            <person name="Voolstra C.R."/>
            <person name="Li Y."/>
            <person name="Liew Y.J."/>
            <person name="Baumgarten S."/>
            <person name="Zoccola D."/>
            <person name="Flot J.-F."/>
            <person name="Tambutte S."/>
            <person name="Allemand D."/>
            <person name="Aranda M."/>
        </authorList>
    </citation>
    <scope>NUCLEOTIDE SEQUENCE [LARGE SCALE GENOMIC DNA]</scope>
</reference>
<evidence type="ECO:0000313" key="4">
    <source>
        <dbReference type="Proteomes" id="UP000225706"/>
    </source>
</evidence>
<evidence type="ECO:0000313" key="3">
    <source>
        <dbReference type="EMBL" id="PFX17010.1"/>
    </source>
</evidence>
<comment type="caution">
    <text evidence="3">The sequence shown here is derived from an EMBL/GenBank/DDBJ whole genome shotgun (WGS) entry which is preliminary data.</text>
</comment>
<feature type="domain" description="PiggyBac transposable element-derived protein" evidence="2">
    <location>
        <begin position="119"/>
        <end position="305"/>
    </location>
</feature>
<gene>
    <name evidence="3" type="primary">PGBD1</name>
    <name evidence="3" type="ORF">AWC38_SpisGene18683</name>
</gene>
<dbReference type="AlphaFoldDB" id="A0A2B4RKJ6"/>
<sequence length="503" mass="57626">MASRYTSLDEIHGIIFDAPDDSDDSIHSWDEDSNEEISDPHEAEDVQNQNLQRDFGNEEMHSTSEIRVPTQNRNRSSGKRQTVPEINWGDLDEVVNVAYPEFSGPQHGPVHSFDVDSEPVVFFDQLFTDELWDLLVTKTNRYARQANVNNWVDTTQEEIRCFIGFLFGTSINKNSQLDDIWSSDWVVASPAFAHFFTRDRFWALLSNIHLADNEKSVDRNHQDYDKLYKIRPMVTILKQSFQTNYSLGQNVSVDEAVVKGKGRNPVKQYMPMKPKKRGSKLWCIGCSCCAHLWDFQLYAGKEKGTAEQGFGTYTVGTLRSNRLGYPKCLTDKSLLKTMKQGDHHSTTTEGITETVWKDTKDVSFLSNVHSSMGQDNVSRKKQGGSVVAITAPTVVKDYNKNMGAIDKNDQLKKTYAIDRKSKKWWMSIFFHLLDVCRLNSFIMHQQCYLSWNSGPVEEDVAPRMDQKSFTSKLVKSLCGTYTSRKLWLPLFVTQFHISLCIRP</sequence>
<dbReference type="Proteomes" id="UP000225706">
    <property type="component" value="Unassembled WGS sequence"/>
</dbReference>
<accession>A0A2B4RKJ6</accession>
<protein>
    <submittedName>
        <fullName evidence="3">PiggyBac transposable element-derived protein 1</fullName>
    </submittedName>
</protein>
<name>A0A2B4RKJ6_STYPI</name>
<evidence type="ECO:0000256" key="1">
    <source>
        <dbReference type="SAM" id="MobiDB-lite"/>
    </source>
</evidence>
<dbReference type="PANTHER" id="PTHR46599:SF3">
    <property type="entry name" value="PIGGYBAC TRANSPOSABLE ELEMENT-DERIVED PROTEIN 4"/>
    <property type="match status" value="1"/>
</dbReference>
<dbReference type="PANTHER" id="PTHR46599">
    <property type="entry name" value="PIGGYBAC TRANSPOSABLE ELEMENT-DERIVED PROTEIN 4"/>
    <property type="match status" value="1"/>
</dbReference>
<dbReference type="EMBL" id="LSMT01000503">
    <property type="protein sequence ID" value="PFX17010.1"/>
    <property type="molecule type" value="Genomic_DNA"/>
</dbReference>
<dbReference type="OrthoDB" id="118105at2759"/>
<proteinExistence type="predicted"/>